<gene>
    <name evidence="1" type="ORF">BSIN_0529</name>
</gene>
<evidence type="ECO:0000313" key="1">
    <source>
        <dbReference type="EMBL" id="SMG01313.1"/>
    </source>
</evidence>
<organism evidence="1 2">
    <name type="scientific">Burkholderia singularis</name>
    <dbReference type="NCBI Taxonomy" id="1503053"/>
    <lineage>
        <taxon>Bacteria</taxon>
        <taxon>Pseudomonadati</taxon>
        <taxon>Pseudomonadota</taxon>
        <taxon>Betaproteobacteria</taxon>
        <taxon>Burkholderiales</taxon>
        <taxon>Burkholderiaceae</taxon>
        <taxon>Burkholderia</taxon>
        <taxon>pseudomallei group</taxon>
    </lineage>
</organism>
<proteinExistence type="predicted"/>
<evidence type="ECO:0000313" key="2">
    <source>
        <dbReference type="Proteomes" id="UP000198460"/>
    </source>
</evidence>
<protein>
    <submittedName>
        <fullName evidence="1">Uncharacterized protein</fullName>
    </submittedName>
</protein>
<reference evidence="1 2" key="1">
    <citation type="submission" date="2017-04" db="EMBL/GenBank/DDBJ databases">
        <authorList>
            <person name="Afonso C.L."/>
            <person name="Miller P.J."/>
            <person name="Scott M.A."/>
            <person name="Spackman E."/>
            <person name="Goraichik I."/>
            <person name="Dimitrov K.M."/>
            <person name="Suarez D.L."/>
            <person name="Swayne D.E."/>
        </authorList>
    </citation>
    <scope>NUCLEOTIDE SEQUENCE [LARGE SCALE GENOMIC DNA]</scope>
    <source>
        <strain evidence="1">LMG 28154</strain>
    </source>
</reference>
<sequence length="54" mass="5755">MSKFSDDVLGMGERFIGARGSVSLIQAIDAALAGERRRAVYAVRARRAGDVSLS</sequence>
<dbReference type="Proteomes" id="UP000198460">
    <property type="component" value="Unassembled WGS sequence"/>
</dbReference>
<accession>A0A238H8A8</accession>
<name>A0A238H8A8_9BURK</name>
<dbReference type="AlphaFoldDB" id="A0A238H8A8"/>
<dbReference type="EMBL" id="FXAN01000072">
    <property type="protein sequence ID" value="SMG01313.1"/>
    <property type="molecule type" value="Genomic_DNA"/>
</dbReference>